<protein>
    <recommendedName>
        <fullName evidence="3">DUF2332 domain-containing protein</fullName>
    </recommendedName>
</protein>
<name>A0A7Z0WNF9_9PSEU</name>
<keyword evidence="2" id="KW-1185">Reference proteome</keyword>
<gene>
    <name evidence="1" type="ORF">BLA60_13025</name>
</gene>
<accession>A0A7Z0WNF9</accession>
<evidence type="ECO:0000313" key="2">
    <source>
        <dbReference type="Proteomes" id="UP000185696"/>
    </source>
</evidence>
<dbReference type="EMBL" id="MSIF01000005">
    <property type="protein sequence ID" value="OLF10946.1"/>
    <property type="molecule type" value="Genomic_DNA"/>
</dbReference>
<evidence type="ECO:0000313" key="1">
    <source>
        <dbReference type="EMBL" id="OLF10946.1"/>
    </source>
</evidence>
<proteinExistence type="predicted"/>
<dbReference type="Proteomes" id="UP000185696">
    <property type="component" value="Unassembled WGS sequence"/>
</dbReference>
<dbReference type="InterPro" id="IPR011200">
    <property type="entry name" value="UCP012608"/>
</dbReference>
<dbReference type="Pfam" id="PF10094">
    <property type="entry name" value="DUF2332"/>
    <property type="match status" value="1"/>
</dbReference>
<dbReference type="OrthoDB" id="8899077at2"/>
<reference evidence="1 2" key="1">
    <citation type="submission" date="2016-12" db="EMBL/GenBank/DDBJ databases">
        <title>The draft genome sequence of Actinophytocola xinjiangensis.</title>
        <authorList>
            <person name="Wang W."/>
            <person name="Yuan L."/>
        </authorList>
    </citation>
    <scope>NUCLEOTIDE SEQUENCE [LARGE SCALE GENOMIC DNA]</scope>
    <source>
        <strain evidence="1 2">CGMCC 4.4663</strain>
    </source>
</reference>
<dbReference type="AlphaFoldDB" id="A0A7Z0WNF9"/>
<comment type="caution">
    <text evidence="1">The sequence shown here is derived from an EMBL/GenBank/DDBJ whole genome shotgun (WGS) entry which is preliminary data.</text>
</comment>
<dbReference type="RefSeq" id="WP_075133113.1">
    <property type="nucleotide sequence ID" value="NZ_MSIF01000005.1"/>
</dbReference>
<organism evidence="1 2">
    <name type="scientific">Actinophytocola xinjiangensis</name>
    <dbReference type="NCBI Taxonomy" id="485602"/>
    <lineage>
        <taxon>Bacteria</taxon>
        <taxon>Bacillati</taxon>
        <taxon>Actinomycetota</taxon>
        <taxon>Actinomycetes</taxon>
        <taxon>Pseudonocardiales</taxon>
        <taxon>Pseudonocardiaceae</taxon>
    </lineage>
</organism>
<sequence>MPAATLDQIQERLRRFAADDTAAISPLYSHLAGHVADEPEIAGLLTATSAESAHPTLLFAAVQRVLQAEPFHELANYYPSLGGSYGPDNGTWPLFRTFVLDRADRVKDLIATHVTQTNEVRRAAMLYPAVALAAKQARAPVALLEVGTSAGLLLGMASYSYRYQTEQAGQLVAGPARSTVGVHCALAVAPGATLPTIPKKLTVATRIGLDPNPVDLADEDQYAWLEACIWPDQPERLRLFGAAAAAQRKSPPELVRGDAVGDLAAVAGRVPADEPIVVLTSNVLWLLSEQRRGEFIAELGRLAARRPVWWVSMEGYRAAFHRLLPDRDDLTSAPGERTFGVLGLVRWVDGAPRATALARTAWHGERMEWLV</sequence>
<evidence type="ECO:0008006" key="3">
    <source>
        <dbReference type="Google" id="ProtNLM"/>
    </source>
</evidence>